<dbReference type="AlphaFoldDB" id="K5V3E5"/>
<dbReference type="InterPro" id="IPR008972">
    <property type="entry name" value="Cupredoxin"/>
</dbReference>
<reference evidence="2 3" key="1">
    <citation type="journal article" date="2012" name="BMC Genomics">
        <title>Comparative genomics of the white-rot fungi, Phanerochaete carnosa and P. chrysosporium, to elucidate the genetic basis of the distinct wood types they colonize.</title>
        <authorList>
            <person name="Suzuki H."/>
            <person name="MacDonald J."/>
            <person name="Syed K."/>
            <person name="Salamov A."/>
            <person name="Hori C."/>
            <person name="Aerts A."/>
            <person name="Henrissat B."/>
            <person name="Wiebenga A."/>
            <person name="vanKuyk P.A."/>
            <person name="Barry K."/>
            <person name="Lindquist E."/>
            <person name="LaButti K."/>
            <person name="Lapidus A."/>
            <person name="Lucas S."/>
            <person name="Coutinho P."/>
            <person name="Gong Y."/>
            <person name="Samejima M."/>
            <person name="Mahadevan R."/>
            <person name="Abou-Zaid M."/>
            <person name="de Vries R.P."/>
            <person name="Igarashi K."/>
            <person name="Yadav J.S."/>
            <person name="Grigoriev I.V."/>
            <person name="Master E.R."/>
        </authorList>
    </citation>
    <scope>NUCLEOTIDE SEQUENCE [LARGE SCALE GENOMIC DNA]</scope>
    <source>
        <strain evidence="2 3">HHB-10118-sp</strain>
    </source>
</reference>
<dbReference type="Proteomes" id="UP000008370">
    <property type="component" value="Unassembled WGS sequence"/>
</dbReference>
<proteinExistence type="predicted"/>
<evidence type="ECO:0008006" key="4">
    <source>
        <dbReference type="Google" id="ProtNLM"/>
    </source>
</evidence>
<evidence type="ECO:0000313" key="2">
    <source>
        <dbReference type="EMBL" id="EKM57096.1"/>
    </source>
</evidence>
<dbReference type="PANTHER" id="PTHR34883:SF4">
    <property type="entry name" value="CUPREDOXIN"/>
    <property type="match status" value="1"/>
</dbReference>
<sequence length="164" mass="17781">MYFTTFVAFAAAALIANTVAAQSSIFNVNHTVHLGSPDGTRLRYTPLFVHAEVGDSIDFTFLAKNHSATQSQSFYAPCTNKVNGTDSGFMPNAVNQTTNLPVFHYIVNSTDTVYFHCRQDEGTDSAHCGQGMVFVLNPSFDGEATLFQLKAQEFGANVLGVPQT</sequence>
<dbReference type="STRING" id="650164.K5V3E5"/>
<dbReference type="InParanoid" id="K5V3E5"/>
<dbReference type="Gene3D" id="2.60.40.420">
    <property type="entry name" value="Cupredoxins - blue copper proteins"/>
    <property type="match status" value="1"/>
</dbReference>
<keyword evidence="3" id="KW-1185">Reference proteome</keyword>
<evidence type="ECO:0000256" key="1">
    <source>
        <dbReference type="SAM" id="SignalP"/>
    </source>
</evidence>
<feature type="chain" id="PRO_5003884430" description="Phytocyanin domain-containing protein" evidence="1">
    <location>
        <begin position="22"/>
        <end position="164"/>
    </location>
</feature>
<dbReference type="InterPro" id="IPR052953">
    <property type="entry name" value="Ser-rich/MCO-related"/>
</dbReference>
<accession>K5V3E5</accession>
<dbReference type="RefSeq" id="XP_007394922.1">
    <property type="nucleotide sequence ID" value="XM_007394860.1"/>
</dbReference>
<feature type="signal peptide" evidence="1">
    <location>
        <begin position="1"/>
        <end position="21"/>
    </location>
</feature>
<evidence type="ECO:0000313" key="3">
    <source>
        <dbReference type="Proteomes" id="UP000008370"/>
    </source>
</evidence>
<gene>
    <name evidence="2" type="ORF">PHACADRAFT_142248</name>
</gene>
<protein>
    <recommendedName>
        <fullName evidence="4">Phytocyanin domain-containing protein</fullName>
    </recommendedName>
</protein>
<name>K5V3E5_PHACS</name>
<dbReference type="PANTHER" id="PTHR34883">
    <property type="entry name" value="SERINE-RICH PROTEIN, PUTATIVE-RELATED-RELATED"/>
    <property type="match status" value="1"/>
</dbReference>
<dbReference type="GeneID" id="18908546"/>
<dbReference type="HOGENOM" id="CLU_053381_7_2_1"/>
<keyword evidence="1" id="KW-0732">Signal</keyword>
<dbReference type="SUPFAM" id="SSF49503">
    <property type="entry name" value="Cupredoxins"/>
    <property type="match status" value="1"/>
</dbReference>
<dbReference type="EMBL" id="JH930471">
    <property type="protein sequence ID" value="EKM57096.1"/>
    <property type="molecule type" value="Genomic_DNA"/>
</dbReference>
<organism evidence="2 3">
    <name type="scientific">Phanerochaete carnosa (strain HHB-10118-sp)</name>
    <name type="common">White-rot fungus</name>
    <name type="synonym">Peniophora carnosa</name>
    <dbReference type="NCBI Taxonomy" id="650164"/>
    <lineage>
        <taxon>Eukaryota</taxon>
        <taxon>Fungi</taxon>
        <taxon>Dikarya</taxon>
        <taxon>Basidiomycota</taxon>
        <taxon>Agaricomycotina</taxon>
        <taxon>Agaricomycetes</taxon>
        <taxon>Polyporales</taxon>
        <taxon>Phanerochaetaceae</taxon>
        <taxon>Phanerochaete</taxon>
    </lineage>
</organism>
<dbReference type="OrthoDB" id="1921208at2759"/>
<dbReference type="KEGG" id="pco:PHACADRAFT_142248"/>